<dbReference type="Gene3D" id="1.20.58.1000">
    <property type="entry name" value="Metal-sensitive repressor, helix protomer"/>
    <property type="match status" value="1"/>
</dbReference>
<comment type="caution">
    <text evidence="7">The sequence shown here is derived from an EMBL/GenBank/DDBJ whole genome shotgun (WGS) entry which is preliminary data.</text>
</comment>
<dbReference type="InterPro" id="IPR038390">
    <property type="entry name" value="Metal_Tscrpt_repr_sf"/>
</dbReference>
<accession>A0A1F7Z1X7</accession>
<evidence type="ECO:0000256" key="5">
    <source>
        <dbReference type="ARBA" id="ARBA00039938"/>
    </source>
</evidence>
<evidence type="ECO:0000256" key="1">
    <source>
        <dbReference type="ARBA" id="ARBA00004496"/>
    </source>
</evidence>
<dbReference type="Pfam" id="PF02583">
    <property type="entry name" value="Trns_repr_metal"/>
    <property type="match status" value="1"/>
</dbReference>
<dbReference type="GO" id="GO:0046872">
    <property type="term" value="F:metal ion binding"/>
    <property type="evidence" value="ECO:0007669"/>
    <property type="project" value="UniProtKB-KW"/>
</dbReference>
<dbReference type="GO" id="GO:0045892">
    <property type="term" value="P:negative regulation of DNA-templated transcription"/>
    <property type="evidence" value="ECO:0007669"/>
    <property type="project" value="UniProtKB-ARBA"/>
</dbReference>
<evidence type="ECO:0000313" key="8">
    <source>
        <dbReference type="Proteomes" id="UP000178870"/>
    </source>
</evidence>
<evidence type="ECO:0000313" key="7">
    <source>
        <dbReference type="EMBL" id="OGM33480.1"/>
    </source>
</evidence>
<keyword evidence="3" id="KW-0963">Cytoplasm</keyword>
<dbReference type="EMBL" id="MGGP01000001">
    <property type="protein sequence ID" value="OGM33480.1"/>
    <property type="molecule type" value="Genomic_DNA"/>
</dbReference>
<gene>
    <name evidence="7" type="ORF">A2803_04770</name>
</gene>
<dbReference type="PANTHER" id="PTHR33677">
    <property type="entry name" value="TRANSCRIPTIONAL REPRESSOR FRMR-RELATED"/>
    <property type="match status" value="1"/>
</dbReference>
<dbReference type="AlphaFoldDB" id="A0A1F7Z1X7"/>
<name>A0A1F7Z1X7_9BACT</name>
<dbReference type="InterPro" id="IPR003735">
    <property type="entry name" value="Metal_Tscrpt_repr"/>
</dbReference>
<dbReference type="Proteomes" id="UP000178870">
    <property type="component" value="Unassembled WGS sequence"/>
</dbReference>
<sequence>MPKGVPRNQTTQRNVLHRLKIARGHLDKVIAMVENDEYCIDVVHQSLAVQAALKKSDQTLLENHIRHCVAHEVAKGEGETIADELIGVIKKS</sequence>
<evidence type="ECO:0000256" key="2">
    <source>
        <dbReference type="ARBA" id="ARBA00011738"/>
    </source>
</evidence>
<evidence type="ECO:0000256" key="3">
    <source>
        <dbReference type="ARBA" id="ARBA00022490"/>
    </source>
</evidence>
<evidence type="ECO:0000256" key="6">
    <source>
        <dbReference type="ARBA" id="ARBA00041544"/>
    </source>
</evidence>
<evidence type="ECO:0000256" key="4">
    <source>
        <dbReference type="ARBA" id="ARBA00022723"/>
    </source>
</evidence>
<dbReference type="GO" id="GO:0005737">
    <property type="term" value="C:cytoplasm"/>
    <property type="evidence" value="ECO:0007669"/>
    <property type="project" value="UniProtKB-SubCell"/>
</dbReference>
<dbReference type="GO" id="GO:0003677">
    <property type="term" value="F:DNA binding"/>
    <property type="evidence" value="ECO:0007669"/>
    <property type="project" value="InterPro"/>
</dbReference>
<keyword evidence="4" id="KW-0479">Metal-binding</keyword>
<protein>
    <recommendedName>
        <fullName evidence="5">Copper-sensing transcriptional repressor CsoR</fullName>
    </recommendedName>
    <alternativeName>
        <fullName evidence="6">Copper-sensitive operon repressor</fullName>
    </alternativeName>
</protein>
<dbReference type="PANTHER" id="PTHR33677:SF4">
    <property type="entry name" value="COPPER-SENSING TRANSCRIPTIONAL REPRESSOR CSOR"/>
    <property type="match status" value="1"/>
</dbReference>
<organism evidence="7 8">
    <name type="scientific">Candidatus Woesebacteria bacterium RIFCSPHIGHO2_01_FULL_44_21</name>
    <dbReference type="NCBI Taxonomy" id="1802503"/>
    <lineage>
        <taxon>Bacteria</taxon>
        <taxon>Candidatus Woeseibacteriota</taxon>
    </lineage>
</organism>
<comment type="subcellular location">
    <subcellularLocation>
        <location evidence="1">Cytoplasm</location>
    </subcellularLocation>
</comment>
<proteinExistence type="predicted"/>
<reference evidence="7 8" key="1">
    <citation type="journal article" date="2016" name="Nat. Commun.">
        <title>Thousands of microbial genomes shed light on interconnected biogeochemical processes in an aquifer system.</title>
        <authorList>
            <person name="Anantharaman K."/>
            <person name="Brown C.T."/>
            <person name="Hug L.A."/>
            <person name="Sharon I."/>
            <person name="Castelle C.J."/>
            <person name="Probst A.J."/>
            <person name="Thomas B.C."/>
            <person name="Singh A."/>
            <person name="Wilkins M.J."/>
            <person name="Karaoz U."/>
            <person name="Brodie E.L."/>
            <person name="Williams K.H."/>
            <person name="Hubbard S.S."/>
            <person name="Banfield J.F."/>
        </authorList>
    </citation>
    <scope>NUCLEOTIDE SEQUENCE [LARGE SCALE GENOMIC DNA]</scope>
</reference>
<comment type="subunit">
    <text evidence="2">Homodimer.</text>
</comment>